<dbReference type="RefSeq" id="XP_001311240.1">
    <property type="nucleotide sequence ID" value="XM_001311239.1"/>
</dbReference>
<protein>
    <submittedName>
        <fullName evidence="2">Uncharacterized protein</fullName>
    </submittedName>
</protein>
<organism evidence="2 3">
    <name type="scientific">Trichomonas vaginalis (strain ATCC PRA-98 / G3)</name>
    <dbReference type="NCBI Taxonomy" id="412133"/>
    <lineage>
        <taxon>Eukaryota</taxon>
        <taxon>Metamonada</taxon>
        <taxon>Parabasalia</taxon>
        <taxon>Trichomonadida</taxon>
        <taxon>Trichomonadidae</taxon>
        <taxon>Trichomonas</taxon>
    </lineage>
</organism>
<keyword evidence="1" id="KW-0472">Membrane</keyword>
<sequence length="133" mass="15546">MFKSNMLIIAFFLYPFLSCLFNISVLGTEFMFSAAKYLVLDIVVSSTMQWVLDLILFYSTNGKLETEQQFGTKWDGYSFIRLIGVIILVIGAIFYIKLMRLKCFEYEDPDVSVFKTNNDDERYELDSFRMSIV</sequence>
<dbReference type="Proteomes" id="UP000001542">
    <property type="component" value="Unassembled WGS sequence"/>
</dbReference>
<dbReference type="VEuPathDB" id="TrichDB:TVAG_018460"/>
<evidence type="ECO:0000313" key="3">
    <source>
        <dbReference type="Proteomes" id="UP000001542"/>
    </source>
</evidence>
<reference evidence="2" key="1">
    <citation type="submission" date="2006-10" db="EMBL/GenBank/DDBJ databases">
        <authorList>
            <person name="Amadeo P."/>
            <person name="Zhao Q."/>
            <person name="Wortman J."/>
            <person name="Fraser-Liggett C."/>
            <person name="Carlton J."/>
        </authorList>
    </citation>
    <scope>NUCLEOTIDE SEQUENCE</scope>
    <source>
        <strain evidence="2">G3</strain>
    </source>
</reference>
<reference evidence="2" key="2">
    <citation type="journal article" date="2007" name="Science">
        <title>Draft genome sequence of the sexually transmitted pathogen Trichomonas vaginalis.</title>
        <authorList>
            <person name="Carlton J.M."/>
            <person name="Hirt R.P."/>
            <person name="Silva J.C."/>
            <person name="Delcher A.L."/>
            <person name="Schatz M."/>
            <person name="Zhao Q."/>
            <person name="Wortman J.R."/>
            <person name="Bidwell S.L."/>
            <person name="Alsmark U.C.M."/>
            <person name="Besteiro S."/>
            <person name="Sicheritz-Ponten T."/>
            <person name="Noel C.J."/>
            <person name="Dacks J.B."/>
            <person name="Foster P.G."/>
            <person name="Simillion C."/>
            <person name="Van de Peer Y."/>
            <person name="Miranda-Saavedra D."/>
            <person name="Barton G.J."/>
            <person name="Westrop G.D."/>
            <person name="Mueller S."/>
            <person name="Dessi D."/>
            <person name="Fiori P.L."/>
            <person name="Ren Q."/>
            <person name="Paulsen I."/>
            <person name="Zhang H."/>
            <person name="Bastida-Corcuera F.D."/>
            <person name="Simoes-Barbosa A."/>
            <person name="Brown M.T."/>
            <person name="Hayes R.D."/>
            <person name="Mukherjee M."/>
            <person name="Okumura C.Y."/>
            <person name="Schneider R."/>
            <person name="Smith A.J."/>
            <person name="Vanacova S."/>
            <person name="Villalvazo M."/>
            <person name="Haas B.J."/>
            <person name="Pertea M."/>
            <person name="Feldblyum T.V."/>
            <person name="Utterback T.R."/>
            <person name="Shu C.L."/>
            <person name="Osoegawa K."/>
            <person name="de Jong P.J."/>
            <person name="Hrdy I."/>
            <person name="Horvathova L."/>
            <person name="Zubacova Z."/>
            <person name="Dolezal P."/>
            <person name="Malik S.B."/>
            <person name="Logsdon J.M. Jr."/>
            <person name="Henze K."/>
            <person name="Gupta A."/>
            <person name="Wang C.C."/>
            <person name="Dunne R.L."/>
            <person name="Upcroft J.A."/>
            <person name="Upcroft P."/>
            <person name="White O."/>
            <person name="Salzberg S.L."/>
            <person name="Tang P."/>
            <person name="Chiu C.-H."/>
            <person name="Lee Y.-S."/>
            <person name="Embley T.M."/>
            <person name="Coombs G.H."/>
            <person name="Mottram J.C."/>
            <person name="Tachezy J."/>
            <person name="Fraser-Liggett C.M."/>
            <person name="Johnson P.J."/>
        </authorList>
    </citation>
    <scope>NUCLEOTIDE SEQUENCE [LARGE SCALE GENOMIC DNA]</scope>
    <source>
        <strain evidence="2">G3</strain>
    </source>
</reference>
<dbReference type="PANTHER" id="PTHR13146:SF0">
    <property type="entry name" value="SOLUTE CARRIER FAMILY 35 MEMBER F6"/>
    <property type="match status" value="1"/>
</dbReference>
<feature type="transmembrane region" description="Helical" evidence="1">
    <location>
        <begin position="6"/>
        <end position="26"/>
    </location>
</feature>
<dbReference type="AlphaFoldDB" id="A2F9Y2"/>
<dbReference type="KEGG" id="tva:4756107"/>
<feature type="transmembrane region" description="Helical" evidence="1">
    <location>
        <begin position="78"/>
        <end position="96"/>
    </location>
</feature>
<keyword evidence="3" id="KW-1185">Reference proteome</keyword>
<keyword evidence="1" id="KW-0812">Transmembrane</keyword>
<proteinExistence type="predicted"/>
<gene>
    <name evidence="2" type="ORF">TVAG_018460</name>
</gene>
<dbReference type="PANTHER" id="PTHR13146">
    <property type="match status" value="1"/>
</dbReference>
<keyword evidence="1" id="KW-1133">Transmembrane helix</keyword>
<accession>A2F9Y2</accession>
<name>A2F9Y2_TRIV3</name>
<dbReference type="InParanoid" id="A2F9Y2"/>
<dbReference type="EMBL" id="DS113681">
    <property type="protein sequence ID" value="EAX98310.1"/>
    <property type="molecule type" value="Genomic_DNA"/>
</dbReference>
<evidence type="ECO:0000256" key="1">
    <source>
        <dbReference type="SAM" id="Phobius"/>
    </source>
</evidence>
<evidence type="ECO:0000313" key="2">
    <source>
        <dbReference type="EMBL" id="EAX98310.1"/>
    </source>
</evidence>
<dbReference type="VEuPathDB" id="TrichDB:TVAGG3_0506390"/>